<dbReference type="NCBIfam" id="TIGR01571">
    <property type="entry name" value="A_thal_Cys_rich"/>
    <property type="match status" value="1"/>
</dbReference>
<gene>
    <name evidence="2" type="ORF">PG999_000066</name>
</gene>
<dbReference type="EMBL" id="JAQQWP010000001">
    <property type="protein sequence ID" value="KAK8131893.1"/>
    <property type="molecule type" value="Genomic_DNA"/>
</dbReference>
<feature type="compositionally biased region" description="Basic residues" evidence="1">
    <location>
        <begin position="41"/>
        <end position="54"/>
    </location>
</feature>
<sequence>MDNNSYHYHHQAHNVNAASGFPGPAARHLPSPVAGPSSAALRRRQAATAAHRHAAAAVPPAPGGSPPPFQQPATTPAPTMPAAAYPPPAQARVRQVHDGHGAHLSPWAAPIFDCFNPADQLFMACFCPCIVFGKTRARLRDPTMATYDTVNSDVSRASRSPRRPSRGGVAILPVRSCLKLMNGSIVHQKHSAQYGASSACADSVASLVQLSLMPTNRYQWVSRKEIRARYAIKGDAAEDAMLTACCPVCALVQEEKEVVRRSSAAQQQAPAGYTAQAPMQVPVQMQMQMRQQQ</sequence>
<evidence type="ECO:0000313" key="2">
    <source>
        <dbReference type="EMBL" id="KAK8131893.1"/>
    </source>
</evidence>
<evidence type="ECO:0000313" key="3">
    <source>
        <dbReference type="Proteomes" id="UP001392437"/>
    </source>
</evidence>
<dbReference type="AlphaFoldDB" id="A0AAW0RAN2"/>
<dbReference type="InterPro" id="IPR006461">
    <property type="entry name" value="PLAC_motif_containing"/>
</dbReference>
<reference evidence="2 3" key="1">
    <citation type="submission" date="2023-01" db="EMBL/GenBank/DDBJ databases">
        <title>Analysis of 21 Apiospora genomes using comparative genomics revels a genus with tremendous synthesis potential of carbohydrate active enzymes and secondary metabolites.</title>
        <authorList>
            <person name="Sorensen T."/>
        </authorList>
    </citation>
    <scope>NUCLEOTIDE SEQUENCE [LARGE SCALE GENOMIC DNA]</scope>
    <source>
        <strain evidence="2 3">CBS 117206</strain>
    </source>
</reference>
<name>A0AAW0RAN2_9PEZI</name>
<comment type="caution">
    <text evidence="2">The sequence shown here is derived from an EMBL/GenBank/DDBJ whole genome shotgun (WGS) entry which is preliminary data.</text>
</comment>
<dbReference type="PANTHER" id="PTHR15907">
    <property type="entry name" value="DUF614 FAMILY PROTEIN-RELATED"/>
    <property type="match status" value="1"/>
</dbReference>
<feature type="region of interest" description="Disordered" evidence="1">
    <location>
        <begin position="15"/>
        <end position="90"/>
    </location>
</feature>
<accession>A0AAW0RAN2</accession>
<feature type="compositionally biased region" description="Pro residues" evidence="1">
    <location>
        <begin position="59"/>
        <end position="70"/>
    </location>
</feature>
<organism evidence="2 3">
    <name type="scientific">Apiospora kogelbergensis</name>
    <dbReference type="NCBI Taxonomy" id="1337665"/>
    <lineage>
        <taxon>Eukaryota</taxon>
        <taxon>Fungi</taxon>
        <taxon>Dikarya</taxon>
        <taxon>Ascomycota</taxon>
        <taxon>Pezizomycotina</taxon>
        <taxon>Sordariomycetes</taxon>
        <taxon>Xylariomycetidae</taxon>
        <taxon>Amphisphaeriales</taxon>
        <taxon>Apiosporaceae</taxon>
        <taxon>Apiospora</taxon>
    </lineage>
</organism>
<proteinExistence type="predicted"/>
<evidence type="ECO:0000256" key="1">
    <source>
        <dbReference type="SAM" id="MobiDB-lite"/>
    </source>
</evidence>
<keyword evidence="3" id="KW-1185">Reference proteome</keyword>
<protein>
    <submittedName>
        <fullName evidence="2">PLAC8 family-domain-containing protein</fullName>
    </submittedName>
</protein>
<dbReference type="Proteomes" id="UP001392437">
    <property type="component" value="Unassembled WGS sequence"/>
</dbReference>
<dbReference type="Pfam" id="PF04749">
    <property type="entry name" value="PLAC8"/>
    <property type="match status" value="1"/>
</dbReference>
<feature type="compositionally biased region" description="Low complexity" evidence="1">
    <location>
        <begin position="71"/>
        <end position="83"/>
    </location>
</feature>